<accession>A0ABW2PZA2</accession>
<organism evidence="4 5">
    <name type="scientific">Scopulibacillus cellulosilyticus</name>
    <dbReference type="NCBI Taxonomy" id="2665665"/>
    <lineage>
        <taxon>Bacteria</taxon>
        <taxon>Bacillati</taxon>
        <taxon>Bacillota</taxon>
        <taxon>Bacilli</taxon>
        <taxon>Bacillales</taxon>
        <taxon>Sporolactobacillaceae</taxon>
        <taxon>Scopulibacillus</taxon>
    </lineage>
</organism>
<evidence type="ECO:0000259" key="3">
    <source>
        <dbReference type="Pfam" id="PF14449"/>
    </source>
</evidence>
<keyword evidence="2" id="KW-0964">Secreted</keyword>
<dbReference type="Proteomes" id="UP001596505">
    <property type="component" value="Unassembled WGS sequence"/>
</dbReference>
<feature type="domain" description="Pre-toxin TG" evidence="3">
    <location>
        <begin position="3"/>
        <end position="66"/>
    </location>
</feature>
<proteinExistence type="predicted"/>
<name>A0ABW2PZA2_9BACL</name>
<gene>
    <name evidence="4" type="ORF">ACFQRG_08695</name>
</gene>
<comment type="caution">
    <text evidence="4">The sequence shown here is derived from an EMBL/GenBank/DDBJ whole genome shotgun (WGS) entry which is preliminary data.</text>
</comment>
<evidence type="ECO:0000313" key="4">
    <source>
        <dbReference type="EMBL" id="MFC7393060.1"/>
    </source>
</evidence>
<dbReference type="EMBL" id="JBHTCO010000007">
    <property type="protein sequence ID" value="MFC7393060.1"/>
    <property type="molecule type" value="Genomic_DNA"/>
</dbReference>
<evidence type="ECO:0000256" key="1">
    <source>
        <dbReference type="ARBA" id="ARBA00004613"/>
    </source>
</evidence>
<dbReference type="Pfam" id="PF14449">
    <property type="entry name" value="PT-TG"/>
    <property type="match status" value="1"/>
</dbReference>
<evidence type="ECO:0000256" key="2">
    <source>
        <dbReference type="ARBA" id="ARBA00022525"/>
    </source>
</evidence>
<evidence type="ECO:0000313" key="5">
    <source>
        <dbReference type="Proteomes" id="UP001596505"/>
    </source>
</evidence>
<keyword evidence="5" id="KW-1185">Reference proteome</keyword>
<sequence length="78" mass="8760">MWNLTADILPIHDVERTYEEYDPVTGKKIRFGDSLLSCALIVLPEIKGIKLLAKSEKATKLVKGVKNVLHPDLIKNAF</sequence>
<reference evidence="5" key="1">
    <citation type="journal article" date="2019" name="Int. J. Syst. Evol. Microbiol.">
        <title>The Global Catalogue of Microorganisms (GCM) 10K type strain sequencing project: providing services to taxonomists for standard genome sequencing and annotation.</title>
        <authorList>
            <consortium name="The Broad Institute Genomics Platform"/>
            <consortium name="The Broad Institute Genome Sequencing Center for Infectious Disease"/>
            <person name="Wu L."/>
            <person name="Ma J."/>
        </authorList>
    </citation>
    <scope>NUCLEOTIDE SEQUENCE [LARGE SCALE GENOMIC DNA]</scope>
    <source>
        <strain evidence="5">CGMCC 1.16305</strain>
    </source>
</reference>
<comment type="subcellular location">
    <subcellularLocation>
        <location evidence="1">Secreted</location>
    </subcellularLocation>
</comment>
<protein>
    <submittedName>
        <fullName evidence="4">Pre-toxin TG domain-containing protein</fullName>
    </submittedName>
</protein>
<dbReference type="InterPro" id="IPR027797">
    <property type="entry name" value="PT-TG_dom"/>
</dbReference>
<dbReference type="RefSeq" id="WP_380965522.1">
    <property type="nucleotide sequence ID" value="NZ_JBHTCO010000007.1"/>
</dbReference>